<evidence type="ECO:0000313" key="2">
    <source>
        <dbReference type="EMBL" id="KAK7015966.1"/>
    </source>
</evidence>
<gene>
    <name evidence="2" type="ORF">R3P38DRAFT_3203686</name>
</gene>
<feature type="compositionally biased region" description="Basic and acidic residues" evidence="1">
    <location>
        <begin position="101"/>
        <end position="110"/>
    </location>
</feature>
<dbReference type="AlphaFoldDB" id="A0AAW0ASD0"/>
<evidence type="ECO:0000313" key="3">
    <source>
        <dbReference type="Proteomes" id="UP001362999"/>
    </source>
</evidence>
<sequence>MYPDPPRIRHRAGIIIAAPYSASPLSNALKAKPSPPLKLSTLHHTAATAALVDTVDAINEITHLSHPINALSTHINSHARGMREVDTSTSAFAEGSGWDGGTERNGESRLGKTKSIAYPARIGGFQSIGIGVPVSNNSLSG</sequence>
<evidence type="ECO:0000256" key="1">
    <source>
        <dbReference type="SAM" id="MobiDB-lite"/>
    </source>
</evidence>
<keyword evidence="3" id="KW-1185">Reference proteome</keyword>
<proteinExistence type="predicted"/>
<dbReference type="EMBL" id="JAWWNJ010000052">
    <property type="protein sequence ID" value="KAK7015966.1"/>
    <property type="molecule type" value="Genomic_DNA"/>
</dbReference>
<dbReference type="Proteomes" id="UP001362999">
    <property type="component" value="Unassembled WGS sequence"/>
</dbReference>
<organism evidence="2 3">
    <name type="scientific">Favolaschia claudopus</name>
    <dbReference type="NCBI Taxonomy" id="2862362"/>
    <lineage>
        <taxon>Eukaryota</taxon>
        <taxon>Fungi</taxon>
        <taxon>Dikarya</taxon>
        <taxon>Basidiomycota</taxon>
        <taxon>Agaricomycotina</taxon>
        <taxon>Agaricomycetes</taxon>
        <taxon>Agaricomycetidae</taxon>
        <taxon>Agaricales</taxon>
        <taxon>Marasmiineae</taxon>
        <taxon>Mycenaceae</taxon>
        <taxon>Favolaschia</taxon>
    </lineage>
</organism>
<accession>A0AAW0ASD0</accession>
<reference evidence="2 3" key="1">
    <citation type="journal article" date="2024" name="J Genomics">
        <title>Draft genome sequencing and assembly of Favolaschia claudopus CIRM-BRFM 2984 isolated from oak limbs.</title>
        <authorList>
            <person name="Navarro D."/>
            <person name="Drula E."/>
            <person name="Chaduli D."/>
            <person name="Cazenave R."/>
            <person name="Ahrendt S."/>
            <person name="Wang J."/>
            <person name="Lipzen A."/>
            <person name="Daum C."/>
            <person name="Barry K."/>
            <person name="Grigoriev I.V."/>
            <person name="Favel A."/>
            <person name="Rosso M.N."/>
            <person name="Martin F."/>
        </authorList>
    </citation>
    <scope>NUCLEOTIDE SEQUENCE [LARGE SCALE GENOMIC DNA]</scope>
    <source>
        <strain evidence="2 3">CIRM-BRFM 2984</strain>
    </source>
</reference>
<comment type="caution">
    <text evidence="2">The sequence shown here is derived from an EMBL/GenBank/DDBJ whole genome shotgun (WGS) entry which is preliminary data.</text>
</comment>
<protein>
    <submittedName>
        <fullName evidence="2">Uncharacterized protein</fullName>
    </submittedName>
</protein>
<name>A0AAW0ASD0_9AGAR</name>
<feature type="region of interest" description="Disordered" evidence="1">
    <location>
        <begin position="91"/>
        <end position="112"/>
    </location>
</feature>